<name>A0ABV7N6T8_9STAP</name>
<dbReference type="RefSeq" id="WP_380652559.1">
    <property type="nucleotide sequence ID" value="NZ_JBHRVQ010000001.1"/>
</dbReference>
<dbReference type="SMART" id="SM00382">
    <property type="entry name" value="AAA"/>
    <property type="match status" value="1"/>
</dbReference>
<evidence type="ECO:0000313" key="2">
    <source>
        <dbReference type="EMBL" id="MFC3387907.1"/>
    </source>
</evidence>
<dbReference type="Gene3D" id="3.40.50.300">
    <property type="entry name" value="P-loop containing nucleotide triphosphate hydrolases"/>
    <property type="match status" value="1"/>
</dbReference>
<dbReference type="InterPro" id="IPR003593">
    <property type="entry name" value="AAA+_ATPase"/>
</dbReference>
<protein>
    <recommendedName>
        <fullName evidence="1">AAA+ ATPase domain-containing protein</fullName>
    </recommendedName>
</protein>
<comment type="caution">
    <text evidence="2">The sequence shown here is derived from an EMBL/GenBank/DDBJ whole genome shotgun (WGS) entry which is preliminary data.</text>
</comment>
<evidence type="ECO:0000313" key="3">
    <source>
        <dbReference type="Proteomes" id="UP001595637"/>
    </source>
</evidence>
<sequence>MVDIKDLDRKLLFLVGPNGSGKTHALKQSMENVDEKCILITEDGNPLFVKKINKVIIDYEKALYSYTEEEQRGRGDRLLEEDEISVNSLNIIDFCYKKFKKLNQVINKSMGQEKLNNLLKILLSYNLNNIKLFYFDEPENFLDEEYLKEVANLIRLLIENEKVVRVVTHNSRLLRLLNVNLENIIVLKQYKQLSISSLKIKECYEEVRENIGTIVRNINAEESAQINYRLSFIDNDTLFESFLNQYLKDEQFYRTLFYKEILIVEGQSDIIALNHIKDSFDVSLEVFNPNGKTFIPFFVLLFNILGKNIRVVIDDDLENPTGARLKHPVALTQYLKQLSEELDFHLILHSPDLEGHYSMDLDSMARKFGMSNTIRNREKGMFKSLSSFDFFSQNENAERLKKHIFAIKDSSFELS</sequence>
<keyword evidence="3" id="KW-1185">Reference proteome</keyword>
<dbReference type="InterPro" id="IPR051396">
    <property type="entry name" value="Bact_Antivir_Def_Nuclease"/>
</dbReference>
<dbReference type="Proteomes" id="UP001595637">
    <property type="component" value="Unassembled WGS sequence"/>
</dbReference>
<proteinExistence type="predicted"/>
<dbReference type="PANTHER" id="PTHR43581:SF4">
    <property type="entry name" value="ATP_GTP PHOSPHATASE"/>
    <property type="match status" value="1"/>
</dbReference>
<dbReference type="InterPro" id="IPR027417">
    <property type="entry name" value="P-loop_NTPase"/>
</dbReference>
<dbReference type="SUPFAM" id="SSF52540">
    <property type="entry name" value="P-loop containing nucleoside triphosphate hydrolases"/>
    <property type="match status" value="1"/>
</dbReference>
<reference evidence="3" key="1">
    <citation type="journal article" date="2019" name="Int. J. Syst. Evol. Microbiol.">
        <title>The Global Catalogue of Microorganisms (GCM) 10K type strain sequencing project: providing services to taxonomists for standard genome sequencing and annotation.</title>
        <authorList>
            <consortium name="The Broad Institute Genomics Platform"/>
            <consortium name="The Broad Institute Genome Sequencing Center for Infectious Disease"/>
            <person name="Wu L."/>
            <person name="Ma J."/>
        </authorList>
    </citation>
    <scope>NUCLEOTIDE SEQUENCE [LARGE SCALE GENOMIC DNA]</scope>
    <source>
        <strain evidence="3">CCM 7756</strain>
    </source>
</reference>
<feature type="domain" description="AAA+ ATPase" evidence="1">
    <location>
        <begin position="8"/>
        <end position="191"/>
    </location>
</feature>
<accession>A0ABV7N6T8</accession>
<dbReference type="EMBL" id="JBHRVQ010000001">
    <property type="protein sequence ID" value="MFC3387907.1"/>
    <property type="molecule type" value="Genomic_DNA"/>
</dbReference>
<dbReference type="PANTHER" id="PTHR43581">
    <property type="entry name" value="ATP/GTP PHOSPHATASE"/>
    <property type="match status" value="1"/>
</dbReference>
<organism evidence="2 3">
    <name type="scientific">Salinicoccus sesuvii</name>
    <dbReference type="NCBI Taxonomy" id="868281"/>
    <lineage>
        <taxon>Bacteria</taxon>
        <taxon>Bacillati</taxon>
        <taxon>Bacillota</taxon>
        <taxon>Bacilli</taxon>
        <taxon>Bacillales</taxon>
        <taxon>Staphylococcaceae</taxon>
        <taxon>Salinicoccus</taxon>
    </lineage>
</organism>
<gene>
    <name evidence="2" type="ORF">ACFOEO_04745</name>
</gene>
<evidence type="ECO:0000259" key="1">
    <source>
        <dbReference type="SMART" id="SM00382"/>
    </source>
</evidence>